<protein>
    <submittedName>
        <fullName evidence="7">Membrane-bound inhibitor of C-type lysozyme</fullName>
    </submittedName>
</protein>
<organism evidence="7 8">
    <name type="scientific">Kaistia geumhonensis</name>
    <dbReference type="NCBI Taxonomy" id="410839"/>
    <lineage>
        <taxon>Bacteria</taxon>
        <taxon>Pseudomonadati</taxon>
        <taxon>Pseudomonadota</taxon>
        <taxon>Alphaproteobacteria</taxon>
        <taxon>Hyphomicrobiales</taxon>
        <taxon>Kaistiaceae</taxon>
        <taxon>Kaistia</taxon>
    </lineage>
</organism>
<feature type="chain" id="PRO_5046195218" evidence="5">
    <location>
        <begin position="28"/>
        <end position="104"/>
    </location>
</feature>
<dbReference type="Proteomes" id="UP001223743">
    <property type="component" value="Unassembled WGS sequence"/>
</dbReference>
<accession>A0ABU0M5L4</accession>
<dbReference type="Gene3D" id="2.40.128.200">
    <property type="match status" value="1"/>
</dbReference>
<dbReference type="RefSeq" id="WP_266279842.1">
    <property type="nucleotide sequence ID" value="NZ_JAPKNF010000001.1"/>
</dbReference>
<name>A0ABU0M5L4_9HYPH</name>
<proteinExistence type="predicted"/>
<feature type="signal peptide" evidence="5">
    <location>
        <begin position="1"/>
        <end position="27"/>
    </location>
</feature>
<evidence type="ECO:0000256" key="3">
    <source>
        <dbReference type="ARBA" id="ARBA00023139"/>
    </source>
</evidence>
<evidence type="ECO:0000256" key="5">
    <source>
        <dbReference type="SAM" id="SignalP"/>
    </source>
</evidence>
<feature type="domain" description="C-type lysozyme inhibitor" evidence="6">
    <location>
        <begin position="33"/>
        <end position="98"/>
    </location>
</feature>
<evidence type="ECO:0000313" key="7">
    <source>
        <dbReference type="EMBL" id="MDQ0516252.1"/>
    </source>
</evidence>
<evidence type="ECO:0000313" key="8">
    <source>
        <dbReference type="Proteomes" id="UP001223743"/>
    </source>
</evidence>
<keyword evidence="8" id="KW-1185">Reference proteome</keyword>
<keyword evidence="1 5" id="KW-0732">Signal</keyword>
<dbReference type="SUPFAM" id="SSF141488">
    <property type="entry name" value="YdhA-like"/>
    <property type="match status" value="1"/>
</dbReference>
<dbReference type="Pfam" id="PF09864">
    <property type="entry name" value="MliC"/>
    <property type="match status" value="1"/>
</dbReference>
<dbReference type="InterPro" id="IPR036328">
    <property type="entry name" value="MliC_sf"/>
</dbReference>
<evidence type="ECO:0000256" key="1">
    <source>
        <dbReference type="ARBA" id="ARBA00022729"/>
    </source>
</evidence>
<dbReference type="EMBL" id="JAUSWJ010000001">
    <property type="protein sequence ID" value="MDQ0516252.1"/>
    <property type="molecule type" value="Genomic_DNA"/>
</dbReference>
<comment type="caution">
    <text evidence="7">The sequence shown here is derived from an EMBL/GenBank/DDBJ whole genome shotgun (WGS) entry which is preliminary data.</text>
</comment>
<evidence type="ECO:0000256" key="2">
    <source>
        <dbReference type="ARBA" id="ARBA00023136"/>
    </source>
</evidence>
<dbReference type="InterPro" id="IPR018660">
    <property type="entry name" value="MliC"/>
</dbReference>
<keyword evidence="3" id="KW-0564">Palmitate</keyword>
<reference evidence="7 8" key="1">
    <citation type="submission" date="2023-07" db="EMBL/GenBank/DDBJ databases">
        <title>Genomic Encyclopedia of Type Strains, Phase IV (KMG-IV): sequencing the most valuable type-strain genomes for metagenomic binning, comparative biology and taxonomic classification.</title>
        <authorList>
            <person name="Goeker M."/>
        </authorList>
    </citation>
    <scope>NUCLEOTIDE SEQUENCE [LARGE SCALE GENOMIC DNA]</scope>
    <source>
        <strain evidence="7 8">B1-1</strain>
    </source>
</reference>
<evidence type="ECO:0000256" key="4">
    <source>
        <dbReference type="ARBA" id="ARBA00023288"/>
    </source>
</evidence>
<evidence type="ECO:0000259" key="6">
    <source>
        <dbReference type="Pfam" id="PF09864"/>
    </source>
</evidence>
<gene>
    <name evidence="7" type="ORF">QO015_001865</name>
</gene>
<sequence>MSSPRLVRMFSIAGAAIATGLAGPALADATARYTCGDGTALTATFTNDPAAAKLVFADGKTLTLPQVISADGGRYADSTTEFWIRGNGGRLTVSGKETECKTDD</sequence>
<keyword evidence="4" id="KW-0449">Lipoprotein</keyword>
<keyword evidence="2" id="KW-0472">Membrane</keyword>